<keyword evidence="2" id="KW-1185">Reference proteome</keyword>
<proteinExistence type="predicted"/>
<gene>
    <name evidence="1" type="ORF">VTK73DRAFT_7906</name>
</gene>
<dbReference type="Proteomes" id="UP001586593">
    <property type="component" value="Unassembled WGS sequence"/>
</dbReference>
<reference evidence="1 2" key="1">
    <citation type="journal article" date="2024" name="Commun. Biol.">
        <title>Comparative genomic analysis of thermophilic fungi reveals convergent evolutionary adaptations and gene losses.</title>
        <authorList>
            <person name="Steindorff A.S."/>
            <person name="Aguilar-Pontes M.V."/>
            <person name="Robinson A.J."/>
            <person name="Andreopoulos B."/>
            <person name="LaButti K."/>
            <person name="Kuo A."/>
            <person name="Mondo S."/>
            <person name="Riley R."/>
            <person name="Otillar R."/>
            <person name="Haridas S."/>
            <person name="Lipzen A."/>
            <person name="Grimwood J."/>
            <person name="Schmutz J."/>
            <person name="Clum A."/>
            <person name="Reid I.D."/>
            <person name="Moisan M.C."/>
            <person name="Butler G."/>
            <person name="Nguyen T.T.M."/>
            <person name="Dewar K."/>
            <person name="Conant G."/>
            <person name="Drula E."/>
            <person name="Henrissat B."/>
            <person name="Hansel C."/>
            <person name="Singer S."/>
            <person name="Hutchinson M.I."/>
            <person name="de Vries R.P."/>
            <person name="Natvig D.O."/>
            <person name="Powell A.J."/>
            <person name="Tsang A."/>
            <person name="Grigoriev I.V."/>
        </authorList>
    </citation>
    <scope>NUCLEOTIDE SEQUENCE [LARGE SCALE GENOMIC DNA]</scope>
    <source>
        <strain evidence="1 2">ATCC 24622</strain>
    </source>
</reference>
<evidence type="ECO:0000313" key="2">
    <source>
        <dbReference type="Proteomes" id="UP001586593"/>
    </source>
</evidence>
<sequence length="185" mass="19332">MQSTDVGAGHAVVARVRPAVWRAQRLWIAPQAVVAHDVAREPGLVEGKLLKDIGPQRIGHRDGAVGPVDGYVVPAYHVWEALVGSPIPIGSAPGIGCGSIDVGQLATVLGCYAVDVSCQNLLGKALSSVAVAQEESQDPPYLVQGNQRPMPDGKENFVVGAVSRPRCPVDLLDPVPGNKRSPVDA</sequence>
<name>A0ABR3WC14_9PEZI</name>
<dbReference type="EMBL" id="JAZHXJ010000531">
    <property type="protein sequence ID" value="KAL1858208.1"/>
    <property type="molecule type" value="Genomic_DNA"/>
</dbReference>
<comment type="caution">
    <text evidence="1">The sequence shown here is derived from an EMBL/GenBank/DDBJ whole genome shotgun (WGS) entry which is preliminary data.</text>
</comment>
<accession>A0ABR3WC14</accession>
<protein>
    <submittedName>
        <fullName evidence="1">Uncharacterized protein</fullName>
    </submittedName>
</protein>
<organism evidence="1 2">
    <name type="scientific">Phialemonium thermophilum</name>
    <dbReference type="NCBI Taxonomy" id="223376"/>
    <lineage>
        <taxon>Eukaryota</taxon>
        <taxon>Fungi</taxon>
        <taxon>Dikarya</taxon>
        <taxon>Ascomycota</taxon>
        <taxon>Pezizomycotina</taxon>
        <taxon>Sordariomycetes</taxon>
        <taxon>Sordariomycetidae</taxon>
        <taxon>Cephalothecales</taxon>
        <taxon>Cephalothecaceae</taxon>
        <taxon>Phialemonium</taxon>
    </lineage>
</organism>
<evidence type="ECO:0000313" key="1">
    <source>
        <dbReference type="EMBL" id="KAL1858208.1"/>
    </source>
</evidence>